<sequence>MKRVGFQGGSSIFELGMASDMVCFFSVIREKAELSRSDLLILDRLFRRYLHLEDVKVATMFMLKSKECLSGISSCIVELEYLGWDLNNSCLDTTCLNYAEVFTKYFDGFEYCVESAKGFYEDWGVYKPVRTIVCDMPDYMVEKLRPLDEYDNLGPNDPPFWLR</sequence>
<accession>A0ABX6H8F2</accession>
<proteinExistence type="predicted"/>
<protein>
    <submittedName>
        <fullName evidence="1">Uncharacterized protein</fullName>
    </submittedName>
</protein>
<dbReference type="EMBL" id="CP047265">
    <property type="protein sequence ID" value="QHF01724.1"/>
    <property type="molecule type" value="Genomic_DNA"/>
</dbReference>
<dbReference type="Proteomes" id="UP000464644">
    <property type="component" value="Chromosome"/>
</dbReference>
<name>A0ABX6H8F2_9PSED</name>
<dbReference type="RefSeq" id="WP_024685639.1">
    <property type="nucleotide sequence ID" value="NZ_CP047265.1"/>
</dbReference>
<evidence type="ECO:0000313" key="2">
    <source>
        <dbReference type="Proteomes" id="UP000464644"/>
    </source>
</evidence>
<keyword evidence="2" id="KW-1185">Reference proteome</keyword>
<organism evidence="1 2">
    <name type="scientific">Pseudomonas asturiensis</name>
    <dbReference type="NCBI Taxonomy" id="1190415"/>
    <lineage>
        <taxon>Bacteria</taxon>
        <taxon>Pseudomonadati</taxon>
        <taxon>Pseudomonadota</taxon>
        <taxon>Gammaproteobacteria</taxon>
        <taxon>Pseudomonadales</taxon>
        <taxon>Pseudomonadaceae</taxon>
        <taxon>Pseudomonas</taxon>
    </lineage>
</organism>
<gene>
    <name evidence="1" type="ORF">N015_04585</name>
</gene>
<reference evidence="1 2" key="1">
    <citation type="journal article" date="2014" name="Genome Announc.">
        <title>Draft Genome Sequences of a Phylogenetically Diverse Suite of Pseudomonas syringae Strains from Multiple Source Populations.</title>
        <authorList>
            <person name="Baltrus D.A."/>
            <person name="Yourstone S."/>
            <person name="Lind A."/>
            <person name="Guilbaud C."/>
            <person name="Sands D.C."/>
            <person name="Jones C.D."/>
            <person name="Morris C.E."/>
            <person name="Dangl J.L."/>
        </authorList>
    </citation>
    <scope>NUCLEOTIDE SEQUENCE [LARGE SCALE GENOMIC DNA]</scope>
    <source>
        <strain evidence="1 2">CC1524</strain>
    </source>
</reference>
<evidence type="ECO:0000313" key="1">
    <source>
        <dbReference type="EMBL" id="QHF01724.1"/>
    </source>
</evidence>